<dbReference type="SUPFAM" id="SSF46785">
    <property type="entry name" value="Winged helix' DNA-binding domain"/>
    <property type="match status" value="1"/>
</dbReference>
<dbReference type="Pfam" id="PF03551">
    <property type="entry name" value="PadR"/>
    <property type="match status" value="1"/>
</dbReference>
<proteinExistence type="predicted"/>
<dbReference type="InterPro" id="IPR036388">
    <property type="entry name" value="WH-like_DNA-bd_sf"/>
</dbReference>
<dbReference type="Proteomes" id="UP000273143">
    <property type="component" value="Chromosome"/>
</dbReference>
<keyword evidence="4" id="KW-1185">Reference proteome</keyword>
<feature type="compositionally biased region" description="Basic and acidic residues" evidence="1">
    <location>
        <begin position="1"/>
        <end position="14"/>
    </location>
</feature>
<dbReference type="RefSeq" id="WP_127164520.1">
    <property type="nucleotide sequence ID" value="NZ_CP029822.1"/>
</dbReference>
<name>A0A3Q9JKR0_9GAMM</name>
<dbReference type="InterPro" id="IPR005149">
    <property type="entry name" value="Tscrpt_reg_PadR_N"/>
</dbReference>
<gene>
    <name evidence="3" type="ORF">DM558_14120</name>
</gene>
<accession>A0A3Q9JKR0</accession>
<dbReference type="EMBL" id="CP029822">
    <property type="protein sequence ID" value="AZS51832.1"/>
    <property type="molecule type" value="Genomic_DNA"/>
</dbReference>
<feature type="compositionally biased region" description="Basic residues" evidence="1">
    <location>
        <begin position="29"/>
        <end position="42"/>
    </location>
</feature>
<evidence type="ECO:0000313" key="3">
    <source>
        <dbReference type="EMBL" id="AZS51832.1"/>
    </source>
</evidence>
<dbReference type="KEGG" id="emo:DM558_14120"/>
<evidence type="ECO:0000259" key="2">
    <source>
        <dbReference type="Pfam" id="PF03551"/>
    </source>
</evidence>
<feature type="domain" description="Transcription regulator PadR N-terminal" evidence="2">
    <location>
        <begin position="63"/>
        <end position="132"/>
    </location>
</feature>
<evidence type="ECO:0000313" key="4">
    <source>
        <dbReference type="Proteomes" id="UP000273143"/>
    </source>
</evidence>
<dbReference type="Gene3D" id="1.10.10.10">
    <property type="entry name" value="Winged helix-like DNA-binding domain superfamily/Winged helix DNA-binding domain"/>
    <property type="match status" value="1"/>
</dbReference>
<organism evidence="3 4">
    <name type="scientific">Entomomonas moraniae</name>
    <dbReference type="NCBI Taxonomy" id="2213226"/>
    <lineage>
        <taxon>Bacteria</taxon>
        <taxon>Pseudomonadati</taxon>
        <taxon>Pseudomonadota</taxon>
        <taxon>Gammaproteobacteria</taxon>
        <taxon>Pseudomonadales</taxon>
        <taxon>Pseudomonadaceae</taxon>
        <taxon>Entomomonas</taxon>
    </lineage>
</organism>
<protein>
    <submittedName>
        <fullName evidence="3">PadR family transcriptional regulator</fullName>
    </submittedName>
</protein>
<sequence length="210" mass="24283">MKNKLDYKDHGHERLHGRHHSERTDGHPMHTKVRGHHPHASRRSPDKVRLKRLFERGDLQLLILVQLKQTASHGYELIKSIGQLTHGIYEPSPGVVYPTLSMLEDQGLIQQETTENSKKSYVITSEGLSHLQQHESRLTVLNDRLSAIQNTPEDIDFSKPIEEAIRNFKMLMRHQLRHAQLSQEQIEKIVSIINQATQEINQISHKVDTE</sequence>
<dbReference type="AlphaFoldDB" id="A0A3Q9JKR0"/>
<dbReference type="PANTHER" id="PTHR43252">
    <property type="entry name" value="TRANSCRIPTIONAL REGULATOR YQJI"/>
    <property type="match status" value="1"/>
</dbReference>
<reference evidence="4" key="1">
    <citation type="submission" date="2018-06" db="EMBL/GenBank/DDBJ databases">
        <title>Complete genome of Pseudomonas insecticola strain QZS01.</title>
        <authorList>
            <person name="Wang J."/>
            <person name="Su Q."/>
        </authorList>
    </citation>
    <scope>NUCLEOTIDE SEQUENCE [LARGE SCALE GENOMIC DNA]</scope>
    <source>
        <strain evidence="4">QZS01</strain>
    </source>
</reference>
<evidence type="ECO:0000256" key="1">
    <source>
        <dbReference type="SAM" id="MobiDB-lite"/>
    </source>
</evidence>
<feature type="region of interest" description="Disordered" evidence="1">
    <location>
        <begin position="1"/>
        <end position="46"/>
    </location>
</feature>
<dbReference type="PANTHER" id="PTHR43252:SF7">
    <property type="entry name" value="TRANSCRIPTIONAL REGULATOR YQJI"/>
    <property type="match status" value="1"/>
</dbReference>
<dbReference type="InterPro" id="IPR036390">
    <property type="entry name" value="WH_DNA-bd_sf"/>
</dbReference>